<dbReference type="GO" id="GO:0030638">
    <property type="term" value="P:polyketide metabolic process"/>
    <property type="evidence" value="ECO:0007669"/>
    <property type="project" value="InterPro"/>
</dbReference>
<evidence type="ECO:0008006" key="4">
    <source>
        <dbReference type="Google" id="ProtNLM"/>
    </source>
</evidence>
<evidence type="ECO:0000313" key="3">
    <source>
        <dbReference type="Proteomes" id="UP000187486"/>
    </source>
</evidence>
<evidence type="ECO:0000313" key="2">
    <source>
        <dbReference type="EMBL" id="OLZ54614.1"/>
    </source>
</evidence>
<sequence>MKMTSARQGTEQQSRHQSEVDAAANRLRELLGADLSAEEIVQAVLDVPRIEENKKVLLRFQKEVFNGHDWSTETLARNLTEDFVDHAAMPGDPPGFEGVQMRFSAWASAFEDPMEDNIAIIGEGDLLGVMYNLHAHHNGEFMGVPPTNREVVIPGMEIVRIRDGKIAEHWGIYDFLRTAEEIGTNLTFVQRDVPDAVKRPEVPWAVKMTEADAENVSTAAEDYLRPERGWSSS</sequence>
<evidence type="ECO:0000256" key="1">
    <source>
        <dbReference type="SAM" id="MobiDB-lite"/>
    </source>
</evidence>
<dbReference type="PANTHER" id="PTHR38436:SF1">
    <property type="entry name" value="ESTER CYCLASE"/>
    <property type="match status" value="1"/>
</dbReference>
<name>A0A1R0KZB4_9PSEU</name>
<dbReference type="STRING" id="76021.BS329_08845"/>
<comment type="caution">
    <text evidence="2">The sequence shown here is derived from an EMBL/GenBank/DDBJ whole genome shotgun (WGS) entry which is preliminary data.</text>
</comment>
<feature type="compositionally biased region" description="Polar residues" evidence="1">
    <location>
        <begin position="1"/>
        <end position="12"/>
    </location>
</feature>
<dbReference type="InterPro" id="IPR032710">
    <property type="entry name" value="NTF2-like_dom_sf"/>
</dbReference>
<dbReference type="Proteomes" id="UP000187486">
    <property type="component" value="Unassembled WGS sequence"/>
</dbReference>
<accession>A0A1R0KZB4</accession>
<dbReference type="AlphaFoldDB" id="A0A1R0KZB4"/>
<reference evidence="2 3" key="1">
    <citation type="submission" date="2016-01" db="EMBL/GenBank/DDBJ databases">
        <title>Amycolatopsis coloradensis genome sequencing and assembly.</title>
        <authorList>
            <person name="Mayilraj S."/>
        </authorList>
    </citation>
    <scope>NUCLEOTIDE SEQUENCE [LARGE SCALE GENOMIC DNA]</scope>
    <source>
        <strain evidence="2 3">DSM 44225</strain>
    </source>
</reference>
<feature type="region of interest" description="Disordered" evidence="1">
    <location>
        <begin position="1"/>
        <end position="20"/>
    </location>
</feature>
<dbReference type="InterPro" id="IPR009959">
    <property type="entry name" value="Cyclase_SnoaL-like"/>
</dbReference>
<keyword evidence="3" id="KW-1185">Reference proteome</keyword>
<organism evidence="2 3">
    <name type="scientific">Amycolatopsis coloradensis</name>
    <dbReference type="NCBI Taxonomy" id="76021"/>
    <lineage>
        <taxon>Bacteria</taxon>
        <taxon>Bacillati</taxon>
        <taxon>Actinomycetota</taxon>
        <taxon>Actinomycetes</taxon>
        <taxon>Pseudonocardiales</taxon>
        <taxon>Pseudonocardiaceae</taxon>
        <taxon>Amycolatopsis</taxon>
    </lineage>
</organism>
<protein>
    <recommendedName>
        <fullName evidence="4">Ester cyclase</fullName>
    </recommendedName>
</protein>
<gene>
    <name evidence="2" type="ORF">BS329_08845</name>
</gene>
<dbReference type="PANTHER" id="PTHR38436">
    <property type="entry name" value="POLYKETIDE CYCLASE SNOAL-LIKE DOMAIN"/>
    <property type="match status" value="1"/>
</dbReference>
<dbReference type="EMBL" id="MQUQ01000004">
    <property type="protein sequence ID" value="OLZ54614.1"/>
    <property type="molecule type" value="Genomic_DNA"/>
</dbReference>
<dbReference type="Gene3D" id="3.10.450.50">
    <property type="match status" value="1"/>
</dbReference>
<dbReference type="SUPFAM" id="SSF54427">
    <property type="entry name" value="NTF2-like"/>
    <property type="match status" value="1"/>
</dbReference>
<dbReference type="Pfam" id="PF07366">
    <property type="entry name" value="SnoaL"/>
    <property type="match status" value="1"/>
</dbReference>
<proteinExistence type="predicted"/>